<dbReference type="OrthoDB" id="9809989at2"/>
<feature type="region of interest" description="Disordered" evidence="2">
    <location>
        <begin position="636"/>
        <end position="659"/>
    </location>
</feature>
<protein>
    <recommendedName>
        <fullName evidence="4">SbsA Ig-like domain-containing protein</fullName>
    </recommendedName>
</protein>
<evidence type="ECO:0000256" key="1">
    <source>
        <dbReference type="ARBA" id="ARBA00022729"/>
    </source>
</evidence>
<feature type="chain" id="PRO_5007461960" description="SbsA Ig-like domain-containing protein" evidence="3">
    <location>
        <begin position="21"/>
        <end position="676"/>
    </location>
</feature>
<evidence type="ECO:0000256" key="3">
    <source>
        <dbReference type="SAM" id="SignalP"/>
    </source>
</evidence>
<dbReference type="AlphaFoldDB" id="A0A134B342"/>
<dbReference type="STRING" id="322095.HMPREF3185_01757"/>
<organism evidence="5 6">
    <name type="scientific">Porphyromonas somerae</name>
    <dbReference type="NCBI Taxonomy" id="322095"/>
    <lineage>
        <taxon>Bacteria</taxon>
        <taxon>Pseudomonadati</taxon>
        <taxon>Bacteroidota</taxon>
        <taxon>Bacteroidia</taxon>
        <taxon>Bacteroidales</taxon>
        <taxon>Porphyromonadaceae</taxon>
        <taxon>Porphyromonas</taxon>
    </lineage>
</organism>
<evidence type="ECO:0000259" key="4">
    <source>
        <dbReference type="Pfam" id="PF13205"/>
    </source>
</evidence>
<gene>
    <name evidence="5" type="ORF">HMPREF3185_01757</name>
</gene>
<accession>A0A134B342</accession>
<proteinExistence type="predicted"/>
<dbReference type="EMBL" id="LSDK01000124">
    <property type="protein sequence ID" value="KXB74356.1"/>
    <property type="molecule type" value="Genomic_DNA"/>
</dbReference>
<comment type="caution">
    <text evidence="5">The sequence shown here is derived from an EMBL/GenBank/DDBJ whole genome shotgun (WGS) entry which is preliminary data.</text>
</comment>
<sequence>MHFALSFLAGSLLLWGCANQGTPEGGPFDTEPPRLLQASPAVKATGVNTRHFTLTFDENVKLSSQTDKIIVSPPQREAARITANGRHVSIVLSDTLRPNTTYSFYFDDVIVDNNEDNPLEGFSYLISTGGQIDSMQLAGRVIDALTFEPVEGLIVGAYPAADINDSTLRKRPFPFVSKTNKLGFFTMRGLPNSTYKVFATKDNDANYQYSDRSEGLAFSRESFQTTLRDSMRTDTIRIDSIVRRDTLHRDSLVTYPFTYYFPRDIALRYSVAKVQQYGLERHSRPDSLICRLEFLAEPKKLPRLRSLDKPTTSAESLYWATAKGKVVDLWLRDKELLARDSVRFALTYEKTDSLLRLQEKTDTLVFIKPQVRTKKHDKTHEAEKSPLQITLTGASGAFAGTPSDSLYVTASRPLAALPSSAIRLEVQEDSIYKPQDFTIVQDSLDQLRYTLRFPRAYGKSYRARIDSATVRDIYGAACDSVAFTQQIQKEDEFGQLTITLQGIRSHALVQLIDKSDAVLQQFYGHEVKADTTQKAQPTAASAEGDKVLAELLSKQAPQAAKADSLPEAKTPAESCQVSFHDLKPGEYFVRLIVDTDDNAAFTPGDYPDRAPEEVYYYPQAISIKKGFTSEERWDIHTQSPLGSKPDALRKVKPDEAKKKREDKNIEYYKRWGRKRR</sequence>
<dbReference type="PATRIC" id="fig|322095.3.peg.1732"/>
<dbReference type="Proteomes" id="UP000070224">
    <property type="component" value="Unassembled WGS sequence"/>
</dbReference>
<dbReference type="InterPro" id="IPR032812">
    <property type="entry name" value="SbsA_Ig"/>
</dbReference>
<evidence type="ECO:0000313" key="5">
    <source>
        <dbReference type="EMBL" id="KXB74356.1"/>
    </source>
</evidence>
<feature type="domain" description="SbsA Ig-like" evidence="4">
    <location>
        <begin position="29"/>
        <end position="119"/>
    </location>
</feature>
<feature type="signal peptide" evidence="3">
    <location>
        <begin position="1"/>
        <end position="20"/>
    </location>
</feature>
<name>A0A134B342_9PORP</name>
<evidence type="ECO:0000256" key="2">
    <source>
        <dbReference type="SAM" id="MobiDB-lite"/>
    </source>
</evidence>
<keyword evidence="6" id="KW-1185">Reference proteome</keyword>
<feature type="compositionally biased region" description="Basic and acidic residues" evidence="2">
    <location>
        <begin position="646"/>
        <end position="659"/>
    </location>
</feature>
<keyword evidence="1 3" id="KW-0732">Signal</keyword>
<dbReference type="Pfam" id="PF13205">
    <property type="entry name" value="Big_5"/>
    <property type="match status" value="1"/>
</dbReference>
<reference evidence="6" key="1">
    <citation type="submission" date="2016-01" db="EMBL/GenBank/DDBJ databases">
        <authorList>
            <person name="Mitreva M."/>
            <person name="Pepin K.H."/>
            <person name="Mihindukulasuriya K.A."/>
            <person name="Fulton R."/>
            <person name="Fronick C."/>
            <person name="O'Laughlin M."/>
            <person name="Miner T."/>
            <person name="Herter B."/>
            <person name="Rosa B.A."/>
            <person name="Cordes M."/>
            <person name="Tomlinson C."/>
            <person name="Wollam A."/>
            <person name="Palsikar V.B."/>
            <person name="Mardis E.R."/>
            <person name="Wilson R.K."/>
        </authorList>
    </citation>
    <scope>NUCLEOTIDE SEQUENCE [LARGE SCALE GENOMIC DNA]</scope>
    <source>
        <strain evidence="6">KA00683</strain>
    </source>
</reference>
<evidence type="ECO:0000313" key="6">
    <source>
        <dbReference type="Proteomes" id="UP000070224"/>
    </source>
</evidence>